<dbReference type="AlphaFoldDB" id="A0AAW0AKM6"/>
<sequence length="833" mass="96057">MDIDEPLPQRFILVQSHPHARQSDKTISLDSAEPLPPQQHPKSRSDERPYAPFRNFADYKFASRCVKRRMPNKDIDEDLNDMHDGVYSKDCKVTFYNHRDVGGSLAAARITNIPFHCETLHIDFDGPSLGKKYDVEVEFRDPWALIKRWAGDESLAMVSTWYSQRKYLCLNGAVDFSNRLYDEPWTGKTWWEVDDDLPDNPDLPACFLGLHIWLDKGQVSTKVKMHPILFRACWIESATRNGSGNGGGTLAGFVRMPEELKQLDPKTLSSSRRAEYDKLKRIIYHGVCRLVLNSLQNRSFHGEAFRFGDGVTRVGYPGILIQSMDFEEVAAWLAIRNSRSLHPCPQCLVHKDELHDLGLESEPRTPQSMSDRLSEAPNNSRTAREEFLRQFGLHDFVHFLWKFAHSDLYKAVGYDLLHYFDGGIWGRHLWILIKEYLQEHGLASAFNAYMDKFPRWRNLKHMSAPTTIDFSEGQTFVDILKCILPCISELLPRKSPLVRVVRIMQKMRMMLGLDVTLDSRLNHLRALISEYQNCCEDICRDFGKSFDFLKQHFLSHAAENFQLKGTSRNMNTRVGEGFQQEVSALYKKTNGKDAEHQISILDENEETMARLDMAVNAWQESQAESEELKLIAGDDADQETHWKLGSPETPILPRRLEVLRSDNRLYHNFDMRLREYLATCHPASPIRLEDDIKILPCKTLVVNYQSVVNWKGERDILRCNPNFHNKPRYDSIIFSAESNPLAFGKLELVFRCFLPRGVTLDLAMVRTYRNSSWKSKTPTDCPVRELNSSPTFISLEHVERGGLLCPVFGASKDVFYVIDCIDEDMYLRVNNID</sequence>
<dbReference type="Pfam" id="PF18759">
    <property type="entry name" value="Plavaka"/>
    <property type="match status" value="1"/>
</dbReference>
<accession>A0AAW0AKM6</accession>
<organism evidence="2 3">
    <name type="scientific">Favolaschia claudopus</name>
    <dbReference type="NCBI Taxonomy" id="2862362"/>
    <lineage>
        <taxon>Eukaryota</taxon>
        <taxon>Fungi</taxon>
        <taxon>Dikarya</taxon>
        <taxon>Basidiomycota</taxon>
        <taxon>Agaricomycotina</taxon>
        <taxon>Agaricomycetes</taxon>
        <taxon>Agaricomycetidae</taxon>
        <taxon>Agaricales</taxon>
        <taxon>Marasmiineae</taxon>
        <taxon>Mycenaceae</taxon>
        <taxon>Favolaschia</taxon>
    </lineage>
</organism>
<evidence type="ECO:0000313" key="2">
    <source>
        <dbReference type="EMBL" id="KAK7013085.1"/>
    </source>
</evidence>
<name>A0AAW0AKM6_9AGAR</name>
<gene>
    <name evidence="2" type="ORF">R3P38DRAFT_2639902</name>
</gene>
<feature type="region of interest" description="Disordered" evidence="1">
    <location>
        <begin position="14"/>
        <end position="50"/>
    </location>
</feature>
<reference evidence="2 3" key="1">
    <citation type="journal article" date="2024" name="J Genomics">
        <title>Draft genome sequencing and assembly of Favolaschia claudopus CIRM-BRFM 2984 isolated from oak limbs.</title>
        <authorList>
            <person name="Navarro D."/>
            <person name="Drula E."/>
            <person name="Chaduli D."/>
            <person name="Cazenave R."/>
            <person name="Ahrendt S."/>
            <person name="Wang J."/>
            <person name="Lipzen A."/>
            <person name="Daum C."/>
            <person name="Barry K."/>
            <person name="Grigoriev I.V."/>
            <person name="Favel A."/>
            <person name="Rosso M.N."/>
            <person name="Martin F."/>
        </authorList>
    </citation>
    <scope>NUCLEOTIDE SEQUENCE [LARGE SCALE GENOMIC DNA]</scope>
    <source>
        <strain evidence="2 3">CIRM-BRFM 2984</strain>
    </source>
</reference>
<dbReference type="Proteomes" id="UP001362999">
    <property type="component" value="Unassembled WGS sequence"/>
</dbReference>
<keyword evidence="3" id="KW-1185">Reference proteome</keyword>
<evidence type="ECO:0008006" key="4">
    <source>
        <dbReference type="Google" id="ProtNLM"/>
    </source>
</evidence>
<proteinExistence type="predicted"/>
<protein>
    <recommendedName>
        <fullName evidence="4">C2H2-type domain-containing protein</fullName>
    </recommendedName>
</protein>
<dbReference type="EMBL" id="JAWWNJ010000061">
    <property type="protein sequence ID" value="KAK7013085.1"/>
    <property type="molecule type" value="Genomic_DNA"/>
</dbReference>
<evidence type="ECO:0000313" key="3">
    <source>
        <dbReference type="Proteomes" id="UP001362999"/>
    </source>
</evidence>
<comment type="caution">
    <text evidence="2">The sequence shown here is derived from an EMBL/GenBank/DDBJ whole genome shotgun (WGS) entry which is preliminary data.</text>
</comment>
<evidence type="ECO:0000256" key="1">
    <source>
        <dbReference type="SAM" id="MobiDB-lite"/>
    </source>
</evidence>
<dbReference type="InterPro" id="IPR041078">
    <property type="entry name" value="Plavaka"/>
</dbReference>